<comment type="caution">
    <text evidence="2">The sequence shown here is derived from an EMBL/GenBank/DDBJ whole genome shotgun (WGS) entry which is preliminary data.</text>
</comment>
<keyword evidence="3" id="KW-1185">Reference proteome</keyword>
<evidence type="ECO:0000313" key="3">
    <source>
        <dbReference type="Proteomes" id="UP000693970"/>
    </source>
</evidence>
<feature type="region of interest" description="Disordered" evidence="1">
    <location>
        <begin position="169"/>
        <end position="220"/>
    </location>
</feature>
<sequence>MVLSVRKTVRFSLEESVWEYSSTCVAAEEVWWQTCDYDQIRQDALTSVRVARKRGVDALIKSNYGCTDDKTQSDLNIWSKCKDSLRGLERFVCEEYGVQRLQHRKKIIEAVIYAQAKMADGKRTNRSVANIIRTVSSTLSQNATQFARMLAIADSAAVSDREMMVRVRSNGTMSNQPAKPPTGKSPITARKHQRNNGPSSSLPPRHPGSDRCRIRVSPSA</sequence>
<reference evidence="2" key="2">
    <citation type="submission" date="2021-04" db="EMBL/GenBank/DDBJ databases">
        <authorList>
            <person name="Podell S."/>
        </authorList>
    </citation>
    <scope>NUCLEOTIDE SEQUENCE</scope>
    <source>
        <strain evidence="2">Hildebrandi</strain>
    </source>
</reference>
<organism evidence="2 3">
    <name type="scientific">Nitzschia inconspicua</name>
    <dbReference type="NCBI Taxonomy" id="303405"/>
    <lineage>
        <taxon>Eukaryota</taxon>
        <taxon>Sar</taxon>
        <taxon>Stramenopiles</taxon>
        <taxon>Ochrophyta</taxon>
        <taxon>Bacillariophyta</taxon>
        <taxon>Bacillariophyceae</taxon>
        <taxon>Bacillariophycidae</taxon>
        <taxon>Bacillariales</taxon>
        <taxon>Bacillariaceae</taxon>
        <taxon>Nitzschia</taxon>
    </lineage>
</organism>
<name>A0A9K3KNM2_9STRA</name>
<dbReference type="AlphaFoldDB" id="A0A9K3KNM2"/>
<evidence type="ECO:0000256" key="1">
    <source>
        <dbReference type="SAM" id="MobiDB-lite"/>
    </source>
</evidence>
<evidence type="ECO:0000313" key="2">
    <source>
        <dbReference type="EMBL" id="KAG7346656.1"/>
    </source>
</evidence>
<accession>A0A9K3KNM2</accession>
<dbReference type="EMBL" id="JAGRRH010000021">
    <property type="protein sequence ID" value="KAG7346656.1"/>
    <property type="molecule type" value="Genomic_DNA"/>
</dbReference>
<reference evidence="2" key="1">
    <citation type="journal article" date="2021" name="Sci. Rep.">
        <title>Diploid genomic architecture of Nitzschia inconspicua, an elite biomass production diatom.</title>
        <authorList>
            <person name="Oliver A."/>
            <person name="Podell S."/>
            <person name="Pinowska A."/>
            <person name="Traller J.C."/>
            <person name="Smith S.R."/>
            <person name="McClure R."/>
            <person name="Beliaev A."/>
            <person name="Bohutskyi P."/>
            <person name="Hill E.A."/>
            <person name="Rabines A."/>
            <person name="Zheng H."/>
            <person name="Allen L.Z."/>
            <person name="Kuo A."/>
            <person name="Grigoriev I.V."/>
            <person name="Allen A.E."/>
            <person name="Hazlebeck D."/>
            <person name="Allen E.E."/>
        </authorList>
    </citation>
    <scope>NUCLEOTIDE SEQUENCE</scope>
    <source>
        <strain evidence="2">Hildebrandi</strain>
    </source>
</reference>
<proteinExistence type="predicted"/>
<protein>
    <submittedName>
        <fullName evidence="2">Uncharacterized protein</fullName>
    </submittedName>
</protein>
<gene>
    <name evidence="2" type="ORF">IV203_005725</name>
</gene>
<dbReference type="Proteomes" id="UP000693970">
    <property type="component" value="Unassembled WGS sequence"/>
</dbReference>